<protein>
    <submittedName>
        <fullName evidence="2">Glycosyltransferase involved in cell wall bisynthesis</fullName>
    </submittedName>
</protein>
<keyword evidence="2" id="KW-0808">Transferase</keyword>
<gene>
    <name evidence="2" type="ORF">SAMN05444583_10670</name>
</gene>
<name>A0A1H7MNR3_9NOCA</name>
<organism evidence="2 3">
    <name type="scientific">Rhodococcus maanshanensis</name>
    <dbReference type="NCBI Taxonomy" id="183556"/>
    <lineage>
        <taxon>Bacteria</taxon>
        <taxon>Bacillati</taxon>
        <taxon>Actinomycetota</taxon>
        <taxon>Actinomycetes</taxon>
        <taxon>Mycobacteriales</taxon>
        <taxon>Nocardiaceae</taxon>
        <taxon>Rhodococcus</taxon>
    </lineage>
</organism>
<dbReference type="PANTHER" id="PTHR22916">
    <property type="entry name" value="GLYCOSYLTRANSFERASE"/>
    <property type="match status" value="1"/>
</dbReference>
<dbReference type="AlphaFoldDB" id="A0A1H7MNR3"/>
<keyword evidence="3" id="KW-1185">Reference proteome</keyword>
<dbReference type="InterPro" id="IPR029044">
    <property type="entry name" value="Nucleotide-diphossugar_trans"/>
</dbReference>
<evidence type="ECO:0000259" key="1">
    <source>
        <dbReference type="Pfam" id="PF00535"/>
    </source>
</evidence>
<evidence type="ECO:0000313" key="2">
    <source>
        <dbReference type="EMBL" id="SEL12257.1"/>
    </source>
</evidence>
<reference evidence="3" key="1">
    <citation type="submission" date="2016-10" db="EMBL/GenBank/DDBJ databases">
        <authorList>
            <person name="Varghese N."/>
            <person name="Submissions S."/>
        </authorList>
    </citation>
    <scope>NUCLEOTIDE SEQUENCE [LARGE SCALE GENOMIC DNA]</scope>
    <source>
        <strain evidence="3">DSM 44675</strain>
    </source>
</reference>
<dbReference type="SUPFAM" id="SSF53448">
    <property type="entry name" value="Nucleotide-diphospho-sugar transferases"/>
    <property type="match status" value="1"/>
</dbReference>
<sequence>MTGRGVRTVPPRVSVVIPTVGRPTLARAVRSVQGQTYRVAEILVVADTDAPLHLPVDERIVVLRTPPGTGSGPHRQRGIEASSGAVIALLDDDDEWHPDKLRRQLDAVESGAGDRWIASSRTEVVGPGRRRRVWPRRLVGTREPVAEYLFRFTDLRFGGAMLQTSTLCFPAEIAREVRWDDDGDKPHDEPSWLIRVQAAMPELRIIQSPEVLGTYHVGGESLSRSSVDRTVEYLDWGLRHLSGESPRVRGDYLCTSPVSAAVSARSLTGVHRAISTAVRHGRPGPWALGYAVLSAVRILLLRAWSALGVAGDRS</sequence>
<dbReference type="Pfam" id="PF00535">
    <property type="entry name" value="Glycos_transf_2"/>
    <property type="match status" value="1"/>
</dbReference>
<accession>A0A1H7MNR3</accession>
<proteinExistence type="predicted"/>
<dbReference type="EMBL" id="FOAW01000006">
    <property type="protein sequence ID" value="SEL12257.1"/>
    <property type="molecule type" value="Genomic_DNA"/>
</dbReference>
<dbReference type="RefSeq" id="WP_245815892.1">
    <property type="nucleotide sequence ID" value="NZ_FOAW01000006.1"/>
</dbReference>
<dbReference type="PANTHER" id="PTHR22916:SF3">
    <property type="entry name" value="UDP-GLCNAC:BETAGAL BETA-1,3-N-ACETYLGLUCOSAMINYLTRANSFERASE-LIKE PROTEIN 1"/>
    <property type="match status" value="1"/>
</dbReference>
<dbReference type="InterPro" id="IPR001173">
    <property type="entry name" value="Glyco_trans_2-like"/>
</dbReference>
<dbReference type="CDD" id="cd00761">
    <property type="entry name" value="Glyco_tranf_GTA_type"/>
    <property type="match status" value="1"/>
</dbReference>
<dbReference type="Gene3D" id="3.90.550.10">
    <property type="entry name" value="Spore Coat Polysaccharide Biosynthesis Protein SpsA, Chain A"/>
    <property type="match status" value="1"/>
</dbReference>
<feature type="domain" description="Glycosyltransferase 2-like" evidence="1">
    <location>
        <begin position="14"/>
        <end position="123"/>
    </location>
</feature>
<dbReference type="Proteomes" id="UP000198677">
    <property type="component" value="Unassembled WGS sequence"/>
</dbReference>
<dbReference type="GO" id="GO:0016758">
    <property type="term" value="F:hexosyltransferase activity"/>
    <property type="evidence" value="ECO:0007669"/>
    <property type="project" value="UniProtKB-ARBA"/>
</dbReference>
<evidence type="ECO:0000313" key="3">
    <source>
        <dbReference type="Proteomes" id="UP000198677"/>
    </source>
</evidence>